<dbReference type="PIRSF" id="PIRSF036794">
    <property type="entry name" value="UCP_erythr_ester"/>
    <property type="match status" value="1"/>
</dbReference>
<gene>
    <name evidence="1" type="ORF">H9630_10235</name>
</gene>
<sequence>MNSKKGLEQVKISLEEAVKMHAQPFHSVEELTPLLEAIGDAKFVLLGEATHGTSEFYTWRAALTKRLILEKGFSLIAVEGDWPSCQQVNRYIKGFERNEKKSAETLEAFTRWPTWMWANEEIADFVSWLKKHNQAASQKVGFYGIDVYSLWESMEEVVHYLSKTNPSGGDSELAKEAFACFEPFNREPENYAVAAADFSKTCVEEVTKLLASIRSNEDLYKNEYESDLNLKINALVLKNAEDYYRAMMQSGEMSWNIRDEHMVEAINEIRDYHGREAKIIIWEHNTHIGDASATDMRKEGMTNVGQILREQNRLEDVYAVGFGTHSGTVIAAPSWGDPAEKMTIPPATPNTWEDVLHRTGAFNKFLLFHSENFALFDRWVGHRAIGVVYNPEHEAYGNYVPSKMSQRYDAFVFIDSTQALRPL</sequence>
<reference evidence="1 2" key="1">
    <citation type="submission" date="2020-08" db="EMBL/GenBank/DDBJ databases">
        <title>A Genomic Blueprint of the Chicken Gut Microbiome.</title>
        <authorList>
            <person name="Gilroy R."/>
            <person name="Ravi A."/>
            <person name="Getino M."/>
            <person name="Pursley I."/>
            <person name="Horton D.L."/>
            <person name="Alikhan N.-F."/>
            <person name="Baker D."/>
            <person name="Gharbi K."/>
            <person name="Hall N."/>
            <person name="Watson M."/>
            <person name="Adriaenssens E.M."/>
            <person name="Foster-Nyarko E."/>
            <person name="Jarju S."/>
            <person name="Secka A."/>
            <person name="Antonio M."/>
            <person name="Oren A."/>
            <person name="Chaudhuri R."/>
            <person name="La Ragione R.M."/>
            <person name="Hildebrand F."/>
            <person name="Pallen M.J."/>
        </authorList>
    </citation>
    <scope>NUCLEOTIDE SEQUENCE [LARGE SCALE GENOMIC DNA]</scope>
    <source>
        <strain evidence="1 2">Sa1BUA13</strain>
    </source>
</reference>
<dbReference type="Gene3D" id="3.30.1870.10">
    <property type="entry name" value="EreA-like, domain 2"/>
    <property type="match status" value="1"/>
</dbReference>
<comment type="caution">
    <text evidence="1">The sequence shown here is derived from an EMBL/GenBank/DDBJ whole genome shotgun (WGS) entry which is preliminary data.</text>
</comment>
<dbReference type="Proteomes" id="UP000658980">
    <property type="component" value="Unassembled WGS sequence"/>
</dbReference>
<evidence type="ECO:0000313" key="1">
    <source>
        <dbReference type="EMBL" id="MBD8015197.1"/>
    </source>
</evidence>
<organism evidence="1 2">
    <name type="scientific">Planococcus wigleyi</name>
    <dbReference type="NCBI Taxonomy" id="2762216"/>
    <lineage>
        <taxon>Bacteria</taxon>
        <taxon>Bacillati</taxon>
        <taxon>Bacillota</taxon>
        <taxon>Bacilli</taxon>
        <taxon>Bacillales</taxon>
        <taxon>Caryophanaceae</taxon>
        <taxon>Planococcus</taxon>
    </lineage>
</organism>
<dbReference type="RefSeq" id="WP_191715389.1">
    <property type="nucleotide sequence ID" value="NZ_JACSPU010000003.1"/>
</dbReference>
<evidence type="ECO:0000313" key="2">
    <source>
        <dbReference type="Proteomes" id="UP000658980"/>
    </source>
</evidence>
<dbReference type="Gene3D" id="3.40.1660.10">
    <property type="entry name" value="EreA-like (biosynthetic domain)"/>
    <property type="match status" value="1"/>
</dbReference>
<protein>
    <submittedName>
        <fullName evidence="1">Erythromycin esterase family protein</fullName>
    </submittedName>
</protein>
<dbReference type="InterPro" id="IPR014622">
    <property type="entry name" value="UCP036794_erythomycin"/>
</dbReference>
<dbReference type="EMBL" id="JACSPU010000003">
    <property type="protein sequence ID" value="MBD8015197.1"/>
    <property type="molecule type" value="Genomic_DNA"/>
</dbReference>
<name>A0ABR8WDU5_9BACL</name>
<dbReference type="Gene3D" id="1.20.1440.30">
    <property type="entry name" value="Biosynthetic Protein domain"/>
    <property type="match status" value="1"/>
</dbReference>
<accession>A0ABR8WDU5</accession>
<dbReference type="PANTHER" id="PTHR31299:SF0">
    <property type="entry name" value="ESTERASE, PUTATIVE (AFU_ORTHOLOGUE AFUA_1G05850)-RELATED"/>
    <property type="match status" value="1"/>
</dbReference>
<dbReference type="InterPro" id="IPR052036">
    <property type="entry name" value="Hydrolase/PRTase-associated"/>
</dbReference>
<dbReference type="PANTHER" id="PTHR31299">
    <property type="entry name" value="ESTERASE, PUTATIVE (AFU_ORTHOLOGUE AFUA_1G05850)-RELATED"/>
    <property type="match status" value="1"/>
</dbReference>
<dbReference type="SUPFAM" id="SSF159501">
    <property type="entry name" value="EreA/ChaN-like"/>
    <property type="match status" value="1"/>
</dbReference>
<dbReference type="Pfam" id="PF05139">
    <property type="entry name" value="Erythro_esteras"/>
    <property type="match status" value="1"/>
</dbReference>
<dbReference type="CDD" id="cd14728">
    <property type="entry name" value="Ere-like"/>
    <property type="match status" value="1"/>
</dbReference>
<dbReference type="InterPro" id="IPR007815">
    <property type="entry name" value="Emycin_Estase"/>
</dbReference>
<proteinExistence type="predicted"/>
<keyword evidence="2" id="KW-1185">Reference proteome</keyword>